<dbReference type="SUPFAM" id="SSF55816">
    <property type="entry name" value="5'-nucleotidase (syn. UDP-sugar hydrolase), C-terminal domain"/>
    <property type="match status" value="1"/>
</dbReference>
<feature type="signal peptide" evidence="2">
    <location>
        <begin position="1"/>
        <end position="17"/>
    </location>
</feature>
<dbReference type="PANTHER" id="PTHR11575">
    <property type="entry name" value="5'-NUCLEOTIDASE-RELATED"/>
    <property type="match status" value="1"/>
</dbReference>
<feature type="chain" id="PRO_5044996112" evidence="2">
    <location>
        <begin position="18"/>
        <end position="669"/>
    </location>
</feature>
<evidence type="ECO:0000256" key="1">
    <source>
        <dbReference type="ARBA" id="ARBA00022729"/>
    </source>
</evidence>
<feature type="domain" description="5'-Nucleotidase C-terminal" evidence="5">
    <location>
        <begin position="326"/>
        <end position="489"/>
    </location>
</feature>
<keyword evidence="2" id="KW-0378">Hydrolase</keyword>
<keyword evidence="7" id="KW-1185">Reference proteome</keyword>
<evidence type="ECO:0000256" key="3">
    <source>
        <dbReference type="SAM" id="MobiDB-lite"/>
    </source>
</evidence>
<dbReference type="InterPro" id="IPR029052">
    <property type="entry name" value="Metallo-depent_PP-like"/>
</dbReference>
<reference evidence="6 7" key="1">
    <citation type="submission" date="2021-03" db="EMBL/GenBank/DDBJ databases">
        <title>Human Oral Microbial Genomes.</title>
        <authorList>
            <person name="Johnston C.D."/>
            <person name="Chen T."/>
            <person name="Dewhirst F.E."/>
        </authorList>
    </citation>
    <scope>NUCLEOTIDE SEQUENCE [LARGE SCALE GENOMIC DNA]</scope>
    <source>
        <strain evidence="6 7">DSMZ 100122</strain>
    </source>
</reference>
<organism evidence="6 7">
    <name type="scientific">Arachnia rubra</name>
    <dbReference type="NCBI Taxonomy" id="1547448"/>
    <lineage>
        <taxon>Bacteria</taxon>
        <taxon>Bacillati</taxon>
        <taxon>Actinomycetota</taxon>
        <taxon>Actinomycetes</taxon>
        <taxon>Propionibacteriales</taxon>
        <taxon>Propionibacteriaceae</taxon>
        <taxon>Arachnia</taxon>
    </lineage>
</organism>
<dbReference type="EMBL" id="CP072384">
    <property type="protein sequence ID" value="QUC09404.1"/>
    <property type="molecule type" value="Genomic_DNA"/>
</dbReference>
<keyword evidence="2" id="KW-0547">Nucleotide-binding</keyword>
<dbReference type="Gene3D" id="3.60.21.10">
    <property type="match status" value="1"/>
</dbReference>
<evidence type="ECO:0000313" key="6">
    <source>
        <dbReference type="EMBL" id="QUC09404.1"/>
    </source>
</evidence>
<dbReference type="PRINTS" id="PR01607">
    <property type="entry name" value="APYRASEFAMLY"/>
</dbReference>
<dbReference type="PANTHER" id="PTHR11575:SF24">
    <property type="entry name" value="5'-NUCLEOTIDASE"/>
    <property type="match status" value="1"/>
</dbReference>
<keyword evidence="1 2" id="KW-0732">Signal</keyword>
<dbReference type="InterPro" id="IPR008334">
    <property type="entry name" value="5'-Nucleotdase_C"/>
</dbReference>
<evidence type="ECO:0000256" key="2">
    <source>
        <dbReference type="RuleBase" id="RU362119"/>
    </source>
</evidence>
<dbReference type="InterPro" id="IPR006179">
    <property type="entry name" value="5_nucleotidase/apyrase"/>
</dbReference>
<evidence type="ECO:0000313" key="7">
    <source>
        <dbReference type="Proteomes" id="UP000678513"/>
    </source>
</evidence>
<comment type="similarity">
    <text evidence="2">Belongs to the 5'-nucleotidase family.</text>
</comment>
<name>A0ABX7Y855_9ACTN</name>
<protein>
    <submittedName>
        <fullName evidence="6">5'-nucleotidase C-terminal domain-containing protein</fullName>
    </submittedName>
</protein>
<accession>A0ABX7Y855</accession>
<dbReference type="Pfam" id="PF00149">
    <property type="entry name" value="Metallophos"/>
    <property type="match status" value="1"/>
</dbReference>
<sequence length="669" mass="70194">MALCLGLGTLFITPSHAAADPASCTPSHNVSLFTYNDFHGRLRNASALFTPVERARSVQGEANVALISSGDDIGGSTFESMADNDNPTLKVMSAVGLNVQTVGNHEFDKGWADLAGRVNTSLNGIEQLGANVYAKGTRQVASPLKAYRTFKVGDLNVAVIGAVTGDLSSVVSPAGITGLTIGDPVEAVNETVAQLPPETDLVIASIHEGAPDGNSTGDEQAEASPNFHKMWTGIDSRVHVVLNGHTHQRYSWTNAKGQLFTQAGSYGTVINELRAGVTSAGTLCGVSNTAIEIDPGVADDSLPRIQRISGIVSAAVARADEIGTTVIGKATAAISTPTGNSDVRDVESPMSNLVAQMFHEVLGNGDPYFIGVQNPGGTRDSFDSGDITYKEAALTLPFANTLLTTRLTGTQFKTVLEQQWQRNARGEIPSRPFLRLGLSSNVSYTYDESRPEGDRITSIFIGGVPLDPDRLYSLGSTSFLIAGGDNFRELAKGANTRDTGRVDLEAWTSWVKDKQTLSPSYAKRGLSLIAAPTELNRNGETVTFSFDLPSGAVKAREGVDFLLGTATGNSPKDPARVTPALANDSVEVFLGETRVGGGTVTEGRARVDISLPAGCAIPSGAQTLVFRFSPSGTVARQQVKVAGDDSVCGSASPMGGSRLPRPGLPRTGI</sequence>
<proteinExistence type="inferred from homology"/>
<gene>
    <name evidence="6" type="ORF">J5A65_06760</name>
</gene>
<dbReference type="Gene3D" id="3.90.780.10">
    <property type="entry name" value="5'-Nucleotidase, C-terminal domain"/>
    <property type="match status" value="1"/>
</dbReference>
<dbReference type="RefSeq" id="WP_212326941.1">
    <property type="nucleotide sequence ID" value="NZ_AP024463.1"/>
</dbReference>
<dbReference type="Proteomes" id="UP000678513">
    <property type="component" value="Chromosome"/>
</dbReference>
<evidence type="ECO:0000259" key="5">
    <source>
        <dbReference type="Pfam" id="PF02872"/>
    </source>
</evidence>
<dbReference type="SUPFAM" id="SSF56300">
    <property type="entry name" value="Metallo-dependent phosphatases"/>
    <property type="match status" value="1"/>
</dbReference>
<dbReference type="Pfam" id="PF02872">
    <property type="entry name" value="5_nucleotid_C"/>
    <property type="match status" value="1"/>
</dbReference>
<feature type="domain" description="Calcineurin-like phosphoesterase" evidence="4">
    <location>
        <begin position="36"/>
        <end position="248"/>
    </location>
</feature>
<dbReference type="InterPro" id="IPR036907">
    <property type="entry name" value="5'-Nucleotdase_C_sf"/>
</dbReference>
<dbReference type="InterPro" id="IPR004843">
    <property type="entry name" value="Calcineurin-like_PHP"/>
</dbReference>
<feature type="region of interest" description="Disordered" evidence="3">
    <location>
        <begin position="645"/>
        <end position="669"/>
    </location>
</feature>
<evidence type="ECO:0000259" key="4">
    <source>
        <dbReference type="Pfam" id="PF00149"/>
    </source>
</evidence>